<dbReference type="PANTHER" id="PTHR32108:SF5">
    <property type="entry name" value="DYNACTIN SUBUNIT 1-LIKE"/>
    <property type="match status" value="1"/>
</dbReference>
<proteinExistence type="predicted"/>
<evidence type="ECO:0000313" key="2">
    <source>
        <dbReference type="Proteomes" id="UP000325315"/>
    </source>
</evidence>
<accession>A0A5B6WVN5</accession>
<name>A0A5B6WVN5_9ROSI</name>
<reference evidence="2" key="1">
    <citation type="journal article" date="2019" name="Plant Biotechnol. J.">
        <title>Genome sequencing of the Australian wild diploid species Gossypium australe highlights disease resistance and delayed gland morphogenesis.</title>
        <authorList>
            <person name="Cai Y."/>
            <person name="Cai X."/>
            <person name="Wang Q."/>
            <person name="Wang P."/>
            <person name="Zhang Y."/>
            <person name="Cai C."/>
            <person name="Xu Y."/>
            <person name="Wang K."/>
            <person name="Zhou Z."/>
            <person name="Wang C."/>
            <person name="Geng S."/>
            <person name="Li B."/>
            <person name="Dong Q."/>
            <person name="Hou Y."/>
            <person name="Wang H."/>
            <person name="Ai P."/>
            <person name="Liu Z."/>
            <person name="Yi F."/>
            <person name="Sun M."/>
            <person name="An G."/>
            <person name="Cheng J."/>
            <person name="Zhang Y."/>
            <person name="Shi Q."/>
            <person name="Xie Y."/>
            <person name="Shi X."/>
            <person name="Chang Y."/>
            <person name="Huang F."/>
            <person name="Chen Y."/>
            <person name="Hong S."/>
            <person name="Mi L."/>
            <person name="Sun Q."/>
            <person name="Zhang L."/>
            <person name="Zhou B."/>
            <person name="Peng R."/>
            <person name="Zhang X."/>
            <person name="Liu F."/>
        </authorList>
    </citation>
    <scope>NUCLEOTIDE SEQUENCE [LARGE SCALE GENOMIC DNA]</scope>
    <source>
        <strain evidence="2">cv. PA1801</strain>
    </source>
</reference>
<comment type="caution">
    <text evidence="1">The sequence shown here is derived from an EMBL/GenBank/DDBJ whole genome shotgun (WGS) entry which is preliminary data.</text>
</comment>
<gene>
    <name evidence="1" type="ORF">EPI10_029982</name>
</gene>
<protein>
    <recommendedName>
        <fullName evidence="3">Retrotransposon gag protein</fullName>
    </recommendedName>
</protein>
<dbReference type="OrthoDB" id="1418540at2759"/>
<evidence type="ECO:0000313" key="1">
    <source>
        <dbReference type="EMBL" id="KAA3486019.1"/>
    </source>
</evidence>
<sequence>MPILMTYRELYQILFDAHVVSAFYLKPMQPPFPKWYDVNAQCEYHAGITGHSIENCTTFKKLIERFIKMGIVKFDDPSGPNVAGNRYPDLGERPEKARDYCEFHDEEGHEIQGCIEFRALIQGLMDNKELEFFKYTKGLEGKDMCASEEGSTEKVYRVNHLVDLGFYIRGERSYDSPNTKAEPVKGKFLVVEQKKEKPTKLESPVNEPVTEKEAKEFLKFLKHNEYSVVEQLHK</sequence>
<organism evidence="1 2">
    <name type="scientific">Gossypium australe</name>
    <dbReference type="NCBI Taxonomy" id="47621"/>
    <lineage>
        <taxon>Eukaryota</taxon>
        <taxon>Viridiplantae</taxon>
        <taxon>Streptophyta</taxon>
        <taxon>Embryophyta</taxon>
        <taxon>Tracheophyta</taxon>
        <taxon>Spermatophyta</taxon>
        <taxon>Magnoliopsida</taxon>
        <taxon>eudicotyledons</taxon>
        <taxon>Gunneridae</taxon>
        <taxon>Pentapetalae</taxon>
        <taxon>rosids</taxon>
        <taxon>malvids</taxon>
        <taxon>Malvales</taxon>
        <taxon>Malvaceae</taxon>
        <taxon>Malvoideae</taxon>
        <taxon>Gossypium</taxon>
    </lineage>
</organism>
<dbReference type="Proteomes" id="UP000325315">
    <property type="component" value="Unassembled WGS sequence"/>
</dbReference>
<dbReference type="AlphaFoldDB" id="A0A5B6WVN5"/>
<evidence type="ECO:0008006" key="3">
    <source>
        <dbReference type="Google" id="ProtNLM"/>
    </source>
</evidence>
<dbReference type="EMBL" id="SMMG02000001">
    <property type="protein sequence ID" value="KAA3486019.1"/>
    <property type="molecule type" value="Genomic_DNA"/>
</dbReference>
<keyword evidence="2" id="KW-1185">Reference proteome</keyword>
<dbReference type="PANTHER" id="PTHR32108">
    <property type="entry name" value="DNA-DIRECTED RNA POLYMERASE SUBUNIT ALPHA"/>
    <property type="match status" value="1"/>
</dbReference>